<protein>
    <submittedName>
        <fullName evidence="2">Uncharacterized protein</fullName>
    </submittedName>
</protein>
<feature type="region of interest" description="Disordered" evidence="1">
    <location>
        <begin position="219"/>
        <end position="258"/>
    </location>
</feature>
<reference evidence="2 3" key="1">
    <citation type="journal article" date="2016" name="Sci. Rep.">
        <title>Peltaster fructicola genome reveals evolution from an invasive phytopathogen to an ectophytic parasite.</title>
        <authorList>
            <person name="Xu C."/>
            <person name="Chen H."/>
            <person name="Gleason M.L."/>
            <person name="Xu J.R."/>
            <person name="Liu H."/>
            <person name="Zhang R."/>
            <person name="Sun G."/>
        </authorList>
    </citation>
    <scope>NUCLEOTIDE SEQUENCE [LARGE SCALE GENOMIC DNA]</scope>
    <source>
        <strain evidence="2 3">LNHT1506</strain>
    </source>
</reference>
<keyword evidence="3" id="KW-1185">Reference proteome</keyword>
<evidence type="ECO:0000256" key="1">
    <source>
        <dbReference type="SAM" id="MobiDB-lite"/>
    </source>
</evidence>
<organism evidence="2 3">
    <name type="scientific">Peltaster fructicola</name>
    <dbReference type="NCBI Taxonomy" id="286661"/>
    <lineage>
        <taxon>Eukaryota</taxon>
        <taxon>Fungi</taxon>
        <taxon>Dikarya</taxon>
        <taxon>Ascomycota</taxon>
        <taxon>Pezizomycotina</taxon>
        <taxon>Dothideomycetes</taxon>
        <taxon>Dothideomycetes incertae sedis</taxon>
        <taxon>Peltaster</taxon>
    </lineage>
</organism>
<sequence>MQAGHRSSTRASAGYNSLLTQLNQLQVGAAVKHAEADSQRKGQILTMIQRRGRDNIPNMTAVLETILAAISSTTDVSYKQARAVLNFFIFAFSFDTANKVKSVLAIKGRNLVTSAQRRAVTSFNDRLQDLQTLAYPRRNANRVSHLRTCFGEEMVSVLATSNWDKVMYKVPLTLMPVALGALVGRFPELKDYFKKLANGAEGNAEDDNASTNFSSGVCINTPSTTENGGTARELDDGTASDPHDAYDSAESEFTDIDRERTEQAWATAGGYW</sequence>
<dbReference type="EMBL" id="CP051143">
    <property type="protein sequence ID" value="QIX01371.1"/>
    <property type="molecule type" value="Genomic_DNA"/>
</dbReference>
<proteinExistence type="predicted"/>
<name>A0A6H0Y384_9PEZI</name>
<dbReference type="Proteomes" id="UP000503462">
    <property type="component" value="Chromosome 5"/>
</dbReference>
<gene>
    <name evidence="2" type="ORF">AMS68_006888</name>
</gene>
<evidence type="ECO:0000313" key="2">
    <source>
        <dbReference type="EMBL" id="QIX01371.1"/>
    </source>
</evidence>
<evidence type="ECO:0000313" key="3">
    <source>
        <dbReference type="Proteomes" id="UP000503462"/>
    </source>
</evidence>
<feature type="compositionally biased region" description="Polar residues" evidence="1">
    <location>
        <begin position="219"/>
        <end position="228"/>
    </location>
</feature>
<accession>A0A6H0Y384</accession>
<dbReference type="AlphaFoldDB" id="A0A6H0Y384"/>